<dbReference type="SUPFAM" id="SSF47203">
    <property type="entry name" value="Acyl-CoA dehydrogenase C-terminal domain-like"/>
    <property type="match status" value="1"/>
</dbReference>
<dbReference type="InterPro" id="IPR006091">
    <property type="entry name" value="Acyl-CoA_Oxase/DH_mid-dom"/>
</dbReference>
<feature type="domain" description="Acyl-CoA dehydrogenase/oxidase C-terminal" evidence="7">
    <location>
        <begin position="273"/>
        <end position="370"/>
    </location>
</feature>
<evidence type="ECO:0000313" key="10">
    <source>
        <dbReference type="EMBL" id="GIH11018.1"/>
    </source>
</evidence>
<dbReference type="SUPFAM" id="SSF56645">
    <property type="entry name" value="Acyl-CoA dehydrogenase NM domain-like"/>
    <property type="match status" value="1"/>
</dbReference>
<keyword evidence="4 6" id="KW-0274">FAD</keyword>
<proteinExistence type="inferred from homology"/>
<dbReference type="InterPro" id="IPR046373">
    <property type="entry name" value="Acyl-CoA_Oxase/DH_mid-dom_sf"/>
</dbReference>
<keyword evidence="5 6" id="KW-0560">Oxidoreductase</keyword>
<evidence type="ECO:0000256" key="5">
    <source>
        <dbReference type="ARBA" id="ARBA00023002"/>
    </source>
</evidence>
<dbReference type="GO" id="GO:0016627">
    <property type="term" value="F:oxidoreductase activity, acting on the CH-CH group of donors"/>
    <property type="evidence" value="ECO:0007669"/>
    <property type="project" value="InterPro"/>
</dbReference>
<gene>
    <name evidence="10" type="ORF">Rhe02_90850</name>
</gene>
<evidence type="ECO:0000256" key="4">
    <source>
        <dbReference type="ARBA" id="ARBA00022827"/>
    </source>
</evidence>
<dbReference type="InterPro" id="IPR009100">
    <property type="entry name" value="AcylCoA_DH/oxidase_NM_dom_sf"/>
</dbReference>
<keyword evidence="3 6" id="KW-0285">Flavoprotein</keyword>
<evidence type="ECO:0000256" key="2">
    <source>
        <dbReference type="ARBA" id="ARBA00009347"/>
    </source>
</evidence>
<dbReference type="PANTHER" id="PTHR43292:SF4">
    <property type="entry name" value="ACYL-COA DEHYDROGENASE FADE34"/>
    <property type="match status" value="1"/>
</dbReference>
<dbReference type="Gene3D" id="1.10.540.10">
    <property type="entry name" value="Acyl-CoA dehydrogenase/oxidase, N-terminal domain"/>
    <property type="match status" value="1"/>
</dbReference>
<dbReference type="InterPro" id="IPR052161">
    <property type="entry name" value="Mycobact_Acyl-CoA_DH"/>
</dbReference>
<feature type="domain" description="Acyl-CoA oxidase/dehydrogenase middle" evidence="8">
    <location>
        <begin position="125"/>
        <end position="220"/>
    </location>
</feature>
<accession>A0A8J3QKE5</accession>
<evidence type="ECO:0000259" key="8">
    <source>
        <dbReference type="Pfam" id="PF02770"/>
    </source>
</evidence>
<organism evidence="10 11">
    <name type="scientific">Rhizocola hellebori</name>
    <dbReference type="NCBI Taxonomy" id="1392758"/>
    <lineage>
        <taxon>Bacteria</taxon>
        <taxon>Bacillati</taxon>
        <taxon>Actinomycetota</taxon>
        <taxon>Actinomycetes</taxon>
        <taxon>Micromonosporales</taxon>
        <taxon>Micromonosporaceae</taxon>
        <taxon>Rhizocola</taxon>
    </lineage>
</organism>
<dbReference type="GO" id="GO:0005886">
    <property type="term" value="C:plasma membrane"/>
    <property type="evidence" value="ECO:0007669"/>
    <property type="project" value="TreeGrafter"/>
</dbReference>
<dbReference type="AlphaFoldDB" id="A0A8J3QKE5"/>
<dbReference type="Gene3D" id="1.20.140.10">
    <property type="entry name" value="Butyryl-CoA Dehydrogenase, subunit A, domain 3"/>
    <property type="match status" value="1"/>
</dbReference>
<dbReference type="EMBL" id="BONY01000116">
    <property type="protein sequence ID" value="GIH11018.1"/>
    <property type="molecule type" value="Genomic_DNA"/>
</dbReference>
<evidence type="ECO:0000256" key="6">
    <source>
        <dbReference type="RuleBase" id="RU362125"/>
    </source>
</evidence>
<dbReference type="GO" id="GO:0050660">
    <property type="term" value="F:flavin adenine dinucleotide binding"/>
    <property type="evidence" value="ECO:0007669"/>
    <property type="project" value="InterPro"/>
</dbReference>
<comment type="caution">
    <text evidence="10">The sequence shown here is derived from an EMBL/GenBank/DDBJ whole genome shotgun (WGS) entry which is preliminary data.</text>
</comment>
<feature type="domain" description="Acyl-CoA dehydrogenase/oxidase N-terminal" evidence="9">
    <location>
        <begin position="41"/>
        <end position="121"/>
    </location>
</feature>
<dbReference type="InterPro" id="IPR013786">
    <property type="entry name" value="AcylCoA_DH/ox_N"/>
</dbReference>
<keyword evidence="11" id="KW-1185">Reference proteome</keyword>
<dbReference type="Pfam" id="PF00441">
    <property type="entry name" value="Acyl-CoA_dh_1"/>
    <property type="match status" value="1"/>
</dbReference>
<dbReference type="Gene3D" id="2.40.110.10">
    <property type="entry name" value="Butyryl-CoA Dehydrogenase, subunit A, domain 2"/>
    <property type="match status" value="1"/>
</dbReference>
<evidence type="ECO:0000259" key="9">
    <source>
        <dbReference type="Pfam" id="PF02771"/>
    </source>
</evidence>
<evidence type="ECO:0000313" key="11">
    <source>
        <dbReference type="Proteomes" id="UP000612899"/>
    </source>
</evidence>
<dbReference type="InterPro" id="IPR009075">
    <property type="entry name" value="AcylCo_DH/oxidase_C"/>
</dbReference>
<sequence length="387" mass="41789">MDLSDSAPLAAYRAKIRQWLAENRDHAPIGKPGLHVTDIEPFRAWQKLLAQAGLVGVTWPAEYGGQGLGMIEQAVINSELHRAGLPGALDIIGVGNLAPTVIAHGTSWQKDRHLRPLLQGDEIWCQLFSEPAAGSDVAGIRTRAIRGEGGGWRLNGQKVWTTNAQHAAFGLLLARTDPSVPKHRGLTVFIVPMTAAGVEVRPLRQLTGIAAFNEVFLDDVMLGDEAVLGSVDDGWTVAMTCLMYERFNLLTMLDQIGWQPSMFAEPLRHKLPPHLEQRLASVIVDMLAVRYSGHRALSKVANGEVPGPEAGLGKITLVDAAIRGAQVVTEALGPSALDGEWGYLLAEMQGLRSGGGTDEILLTTIGERVLGLPAEPRLDKERAFNEL</sequence>
<dbReference type="Pfam" id="PF02771">
    <property type="entry name" value="Acyl-CoA_dh_N"/>
    <property type="match status" value="1"/>
</dbReference>
<dbReference type="InterPro" id="IPR036250">
    <property type="entry name" value="AcylCo_DH-like_C"/>
</dbReference>
<evidence type="ECO:0000259" key="7">
    <source>
        <dbReference type="Pfam" id="PF00441"/>
    </source>
</evidence>
<evidence type="ECO:0000256" key="1">
    <source>
        <dbReference type="ARBA" id="ARBA00001974"/>
    </source>
</evidence>
<protein>
    <submittedName>
        <fullName evidence="10">Acyl-CoA dehydrogenase</fullName>
    </submittedName>
</protein>
<dbReference type="RefSeq" id="WP_203914740.1">
    <property type="nucleotide sequence ID" value="NZ_BONY01000116.1"/>
</dbReference>
<dbReference type="PANTHER" id="PTHR43292">
    <property type="entry name" value="ACYL-COA DEHYDROGENASE"/>
    <property type="match status" value="1"/>
</dbReference>
<name>A0A8J3QKE5_9ACTN</name>
<dbReference type="Pfam" id="PF02770">
    <property type="entry name" value="Acyl-CoA_dh_M"/>
    <property type="match status" value="1"/>
</dbReference>
<reference evidence="10" key="1">
    <citation type="submission" date="2021-01" db="EMBL/GenBank/DDBJ databases">
        <title>Whole genome shotgun sequence of Rhizocola hellebori NBRC 109834.</title>
        <authorList>
            <person name="Komaki H."/>
            <person name="Tamura T."/>
        </authorList>
    </citation>
    <scope>NUCLEOTIDE SEQUENCE</scope>
    <source>
        <strain evidence="10">NBRC 109834</strain>
    </source>
</reference>
<dbReference type="Proteomes" id="UP000612899">
    <property type="component" value="Unassembled WGS sequence"/>
</dbReference>
<dbReference type="FunFam" id="2.40.110.10:FF:000011">
    <property type="entry name" value="Acyl-CoA dehydrogenase FadE34"/>
    <property type="match status" value="1"/>
</dbReference>
<comment type="cofactor">
    <cofactor evidence="1 6">
        <name>FAD</name>
        <dbReference type="ChEBI" id="CHEBI:57692"/>
    </cofactor>
</comment>
<dbReference type="InterPro" id="IPR037069">
    <property type="entry name" value="AcylCoA_DH/ox_N_sf"/>
</dbReference>
<evidence type="ECO:0000256" key="3">
    <source>
        <dbReference type="ARBA" id="ARBA00022630"/>
    </source>
</evidence>
<comment type="similarity">
    <text evidence="2 6">Belongs to the acyl-CoA dehydrogenase family.</text>
</comment>